<accession>A0A2J6RKA6</accession>
<evidence type="ECO:0000313" key="3">
    <source>
        <dbReference type="Proteomes" id="UP000235786"/>
    </source>
</evidence>
<protein>
    <submittedName>
        <fullName evidence="2">Uncharacterized protein</fullName>
    </submittedName>
</protein>
<dbReference type="AlphaFoldDB" id="A0A2J6RKA6"/>
<evidence type="ECO:0000313" key="2">
    <source>
        <dbReference type="EMBL" id="PMD38953.1"/>
    </source>
</evidence>
<sequence length="224" mass="26308">MAYSTLPDPCPLRSPMKEDHSSNNMQDRVKFDISRLLNLQSQFRNFKTYLQLHPLETKLTGNPVSTLKISMATHSIYDLSEISTWTPEDEDAKKREVQGLEPKKKIDPFFFYNVSRFPVTVIGDENDNEANRKLMLAELKKLLKEEHQRFVNGATKVFTDKLNCHKCERAHSKCMTHPITTMLVELQIEMRQMDPMKVTQTIVENWTKTFEKVHNEYMMEYKES</sequence>
<name>A0A2J6RKA6_HYAVF</name>
<keyword evidence="3" id="KW-1185">Reference proteome</keyword>
<gene>
    <name evidence="2" type="ORF">L207DRAFT_48291</name>
</gene>
<proteinExistence type="predicted"/>
<feature type="region of interest" description="Disordered" evidence="1">
    <location>
        <begin position="1"/>
        <end position="24"/>
    </location>
</feature>
<dbReference type="OrthoDB" id="10474177at2759"/>
<evidence type="ECO:0000256" key="1">
    <source>
        <dbReference type="SAM" id="MobiDB-lite"/>
    </source>
</evidence>
<dbReference type="EMBL" id="KZ613947">
    <property type="protein sequence ID" value="PMD38953.1"/>
    <property type="molecule type" value="Genomic_DNA"/>
</dbReference>
<feature type="compositionally biased region" description="Basic and acidic residues" evidence="1">
    <location>
        <begin position="15"/>
        <end position="24"/>
    </location>
</feature>
<organism evidence="2 3">
    <name type="scientific">Hyaloscypha variabilis (strain UAMH 11265 / GT02V1 / F)</name>
    <name type="common">Meliniomyces variabilis</name>
    <dbReference type="NCBI Taxonomy" id="1149755"/>
    <lineage>
        <taxon>Eukaryota</taxon>
        <taxon>Fungi</taxon>
        <taxon>Dikarya</taxon>
        <taxon>Ascomycota</taxon>
        <taxon>Pezizomycotina</taxon>
        <taxon>Leotiomycetes</taxon>
        <taxon>Helotiales</taxon>
        <taxon>Hyaloscyphaceae</taxon>
        <taxon>Hyaloscypha</taxon>
        <taxon>Hyaloscypha variabilis</taxon>
    </lineage>
</organism>
<dbReference type="Proteomes" id="UP000235786">
    <property type="component" value="Unassembled WGS sequence"/>
</dbReference>
<reference evidence="2 3" key="1">
    <citation type="submission" date="2016-04" db="EMBL/GenBank/DDBJ databases">
        <title>A degradative enzymes factory behind the ericoid mycorrhizal symbiosis.</title>
        <authorList>
            <consortium name="DOE Joint Genome Institute"/>
            <person name="Martino E."/>
            <person name="Morin E."/>
            <person name="Grelet G."/>
            <person name="Kuo A."/>
            <person name="Kohler A."/>
            <person name="Daghino S."/>
            <person name="Barry K."/>
            <person name="Choi C."/>
            <person name="Cichocki N."/>
            <person name="Clum A."/>
            <person name="Copeland A."/>
            <person name="Hainaut M."/>
            <person name="Haridas S."/>
            <person name="Labutti K."/>
            <person name="Lindquist E."/>
            <person name="Lipzen A."/>
            <person name="Khouja H.-R."/>
            <person name="Murat C."/>
            <person name="Ohm R."/>
            <person name="Olson A."/>
            <person name="Spatafora J."/>
            <person name="Veneault-Fourrey C."/>
            <person name="Henrissat B."/>
            <person name="Grigoriev I."/>
            <person name="Martin F."/>
            <person name="Perotto S."/>
        </authorList>
    </citation>
    <scope>NUCLEOTIDE SEQUENCE [LARGE SCALE GENOMIC DNA]</scope>
    <source>
        <strain evidence="2 3">F</strain>
    </source>
</reference>